<organism evidence="2 3">
    <name type="scientific">Pseudomonas putida</name>
    <name type="common">Arthrobacter siderocapsulatus</name>
    <dbReference type="NCBI Taxonomy" id="303"/>
    <lineage>
        <taxon>Bacteria</taxon>
        <taxon>Pseudomonadati</taxon>
        <taxon>Pseudomonadota</taxon>
        <taxon>Gammaproteobacteria</taxon>
        <taxon>Pseudomonadales</taxon>
        <taxon>Pseudomonadaceae</taxon>
        <taxon>Pseudomonas</taxon>
    </lineage>
</organism>
<comment type="caution">
    <text evidence="2">The sequence shown here is derived from an EMBL/GenBank/DDBJ whole genome shotgun (WGS) entry which is preliminary data.</text>
</comment>
<evidence type="ECO:0000313" key="3">
    <source>
        <dbReference type="Proteomes" id="UP000637061"/>
    </source>
</evidence>
<feature type="transmembrane region" description="Helical" evidence="1">
    <location>
        <begin position="37"/>
        <end position="55"/>
    </location>
</feature>
<dbReference type="AlphaFoldDB" id="A0A8I1JKK1"/>
<sequence>MVNPEVLLHILSRCTYLAKLFFQTHPFVQKISKSSDIFIFFAQMFMATILMLIALTSTEVVFVVINVVGATSLSVLSYGYYSQRITRLNLFARSIIIFSGTFLFKGILISQFSTYLEMVDEVSAAPGKIIVSVLLGWVLWSLLKYTHPNQLQHCFAHDYRPSYVRMEPFEKLGPWSKACRWDAELIAAHEAGHAVALGLFPYFTDKIEVTLQMGVDSDQVVRKGGYCRGNESKIQAESMSYHDIRMITILAGAEAEKVCFGERTIGSTSDYEKFIEYAKRRLQMDDESIYYSYPQNDFEAKHNTDSIMALKTKYQKITQDLLNENREILDLIRTMLVDKGIIKGKELADILMRVKAVPGCPTISASLDAALKADVEAIKAEESKA</sequence>
<keyword evidence="1" id="KW-0812">Transmembrane</keyword>
<keyword evidence="1" id="KW-0472">Membrane</keyword>
<reference evidence="2" key="1">
    <citation type="submission" date="2020-12" db="EMBL/GenBank/DDBJ databases">
        <title>Enhanced detection system for hospital associated transmission using whole genome sequencing surveillance.</title>
        <authorList>
            <person name="Harrison L.H."/>
            <person name="Van Tyne D."/>
            <person name="Marsh J.W."/>
            <person name="Griffith M.P."/>
            <person name="Snyder D.J."/>
            <person name="Cooper V.S."/>
            <person name="Mustapha M."/>
        </authorList>
    </citation>
    <scope>NUCLEOTIDE SEQUENCE</scope>
    <source>
        <strain evidence="2">PSB00042</strain>
    </source>
</reference>
<dbReference type="RefSeq" id="WP_198747531.1">
    <property type="nucleotide sequence ID" value="NZ_JAEHTE010000015.1"/>
</dbReference>
<evidence type="ECO:0008006" key="4">
    <source>
        <dbReference type="Google" id="ProtNLM"/>
    </source>
</evidence>
<gene>
    <name evidence="2" type="ORF">JEU22_14530</name>
</gene>
<evidence type="ECO:0000313" key="2">
    <source>
        <dbReference type="EMBL" id="MBI6885128.1"/>
    </source>
</evidence>
<protein>
    <recommendedName>
        <fullName evidence="4">Peptidase M41 domain-containing protein</fullName>
    </recommendedName>
</protein>
<dbReference type="GO" id="GO:0005524">
    <property type="term" value="F:ATP binding"/>
    <property type="evidence" value="ECO:0007669"/>
    <property type="project" value="InterPro"/>
</dbReference>
<dbReference type="Gene3D" id="1.20.58.760">
    <property type="entry name" value="Peptidase M41"/>
    <property type="match status" value="1"/>
</dbReference>
<dbReference type="GO" id="GO:0004176">
    <property type="term" value="F:ATP-dependent peptidase activity"/>
    <property type="evidence" value="ECO:0007669"/>
    <property type="project" value="InterPro"/>
</dbReference>
<evidence type="ECO:0000256" key="1">
    <source>
        <dbReference type="SAM" id="Phobius"/>
    </source>
</evidence>
<keyword evidence="1" id="KW-1133">Transmembrane helix</keyword>
<proteinExistence type="predicted"/>
<feature type="transmembrane region" description="Helical" evidence="1">
    <location>
        <begin position="61"/>
        <end position="81"/>
    </location>
</feature>
<accession>A0A8I1JKK1</accession>
<name>A0A8I1JKK1_PSEPU</name>
<feature type="transmembrane region" description="Helical" evidence="1">
    <location>
        <begin position="90"/>
        <end position="112"/>
    </location>
</feature>
<dbReference type="InterPro" id="IPR037219">
    <property type="entry name" value="Peptidase_M41-like"/>
</dbReference>
<dbReference type="GO" id="GO:0004222">
    <property type="term" value="F:metalloendopeptidase activity"/>
    <property type="evidence" value="ECO:0007669"/>
    <property type="project" value="InterPro"/>
</dbReference>
<dbReference type="GO" id="GO:0006508">
    <property type="term" value="P:proteolysis"/>
    <property type="evidence" value="ECO:0007669"/>
    <property type="project" value="InterPro"/>
</dbReference>
<dbReference type="EMBL" id="JAEHTE010000015">
    <property type="protein sequence ID" value="MBI6885128.1"/>
    <property type="molecule type" value="Genomic_DNA"/>
</dbReference>
<dbReference type="Proteomes" id="UP000637061">
    <property type="component" value="Unassembled WGS sequence"/>
</dbReference>
<dbReference type="SUPFAM" id="SSF140990">
    <property type="entry name" value="FtsH protease domain-like"/>
    <property type="match status" value="1"/>
</dbReference>
<feature type="transmembrane region" description="Helical" evidence="1">
    <location>
        <begin position="124"/>
        <end position="143"/>
    </location>
</feature>